<comment type="caution">
    <text evidence="1">The sequence shown here is derived from an EMBL/GenBank/DDBJ whole genome shotgun (WGS) entry which is preliminary data.</text>
</comment>
<gene>
    <name evidence="1" type="ORF">HGB38_34720</name>
</gene>
<evidence type="ECO:0000313" key="1">
    <source>
        <dbReference type="EMBL" id="NKY31314.1"/>
    </source>
</evidence>
<keyword evidence="2" id="KW-1185">Reference proteome</keyword>
<name>A0A7X6R778_9NOCA</name>
<dbReference type="AlphaFoldDB" id="A0A7X6R778"/>
<dbReference type="Proteomes" id="UP000540698">
    <property type="component" value="Unassembled WGS sequence"/>
</dbReference>
<dbReference type="EMBL" id="JAAXOS010000030">
    <property type="protein sequence ID" value="NKY31314.1"/>
    <property type="molecule type" value="Genomic_DNA"/>
</dbReference>
<protein>
    <submittedName>
        <fullName evidence="1">Uncharacterized protein</fullName>
    </submittedName>
</protein>
<accession>A0A7X6R778</accession>
<dbReference type="RefSeq" id="WP_157114402.1">
    <property type="nucleotide sequence ID" value="NZ_JAAXOS010000030.1"/>
</dbReference>
<evidence type="ECO:0000313" key="2">
    <source>
        <dbReference type="Proteomes" id="UP000540698"/>
    </source>
</evidence>
<proteinExistence type="predicted"/>
<reference evidence="1 2" key="1">
    <citation type="submission" date="2020-04" db="EMBL/GenBank/DDBJ databases">
        <title>MicrobeNet Type strains.</title>
        <authorList>
            <person name="Nicholson A.C."/>
        </authorList>
    </citation>
    <scope>NUCLEOTIDE SEQUENCE [LARGE SCALE GENOMIC DNA]</scope>
    <source>
        <strain evidence="1 2">DSM 44956</strain>
    </source>
</reference>
<organism evidence="1 2">
    <name type="scientific">Nocardia gamkensis</name>
    <dbReference type="NCBI Taxonomy" id="352869"/>
    <lineage>
        <taxon>Bacteria</taxon>
        <taxon>Bacillati</taxon>
        <taxon>Actinomycetota</taxon>
        <taxon>Actinomycetes</taxon>
        <taxon>Mycobacteriales</taxon>
        <taxon>Nocardiaceae</taxon>
        <taxon>Nocardia</taxon>
    </lineage>
</organism>
<sequence length="57" mass="6644">MSVVIEETHLRILLGDEETAIRPRKSTKPITFLYVTGKEVRSDRYLSLLERQRIATL</sequence>